<dbReference type="Proteomes" id="UP001054857">
    <property type="component" value="Unassembled WGS sequence"/>
</dbReference>
<feature type="compositionally biased region" description="Polar residues" evidence="9">
    <location>
        <begin position="189"/>
        <end position="198"/>
    </location>
</feature>
<evidence type="ECO:0000256" key="1">
    <source>
        <dbReference type="ARBA" id="ARBA00001974"/>
    </source>
</evidence>
<keyword evidence="7" id="KW-0325">Glycoprotein</keyword>
<feature type="domain" description="Thioredoxin" evidence="11">
    <location>
        <begin position="39"/>
        <end position="179"/>
    </location>
</feature>
<dbReference type="SUPFAM" id="SSF69000">
    <property type="entry name" value="FAD-dependent thiol oxidase"/>
    <property type="match status" value="1"/>
</dbReference>
<organism evidence="12 13">
    <name type="scientific">Astrephomene gubernaculifera</name>
    <dbReference type="NCBI Taxonomy" id="47775"/>
    <lineage>
        <taxon>Eukaryota</taxon>
        <taxon>Viridiplantae</taxon>
        <taxon>Chlorophyta</taxon>
        <taxon>core chlorophytes</taxon>
        <taxon>Chlorophyceae</taxon>
        <taxon>CS clade</taxon>
        <taxon>Chlamydomonadales</taxon>
        <taxon>Astrephomenaceae</taxon>
        <taxon>Astrephomene</taxon>
    </lineage>
</organism>
<dbReference type="InterPro" id="IPR039798">
    <property type="entry name" value="Sulfhydryl_oxidase"/>
</dbReference>
<evidence type="ECO:0000259" key="11">
    <source>
        <dbReference type="PROSITE" id="PS51352"/>
    </source>
</evidence>
<dbReference type="PROSITE" id="PS51352">
    <property type="entry name" value="THIOREDOXIN_2"/>
    <property type="match status" value="1"/>
</dbReference>
<evidence type="ECO:0000313" key="13">
    <source>
        <dbReference type="Proteomes" id="UP001054857"/>
    </source>
</evidence>
<dbReference type="InterPro" id="IPR013766">
    <property type="entry name" value="Thioredoxin_domain"/>
</dbReference>
<evidence type="ECO:0000256" key="3">
    <source>
        <dbReference type="ARBA" id="ARBA00022729"/>
    </source>
</evidence>
<dbReference type="GO" id="GO:0000139">
    <property type="term" value="C:Golgi membrane"/>
    <property type="evidence" value="ECO:0007669"/>
    <property type="project" value="TreeGrafter"/>
</dbReference>
<name>A0AAD3DHF3_9CHLO</name>
<comment type="caution">
    <text evidence="12">The sequence shown here is derived from an EMBL/GenBank/DDBJ whole genome shotgun (WGS) entry which is preliminary data.</text>
</comment>
<dbReference type="InterPro" id="IPR036774">
    <property type="entry name" value="ERV/ALR_sulphydryl_oxid_sf"/>
</dbReference>
<dbReference type="GO" id="GO:0003756">
    <property type="term" value="F:protein disulfide isomerase activity"/>
    <property type="evidence" value="ECO:0007669"/>
    <property type="project" value="TreeGrafter"/>
</dbReference>
<keyword evidence="6" id="KW-1015">Disulfide bond</keyword>
<dbReference type="Pfam" id="PF04777">
    <property type="entry name" value="Evr1_Alr"/>
    <property type="match status" value="1"/>
</dbReference>
<dbReference type="Pfam" id="PF00085">
    <property type="entry name" value="Thioredoxin"/>
    <property type="match status" value="1"/>
</dbReference>
<evidence type="ECO:0000256" key="8">
    <source>
        <dbReference type="RuleBase" id="RU371123"/>
    </source>
</evidence>
<dbReference type="PROSITE" id="PS51324">
    <property type="entry name" value="ERV_ALR"/>
    <property type="match status" value="1"/>
</dbReference>
<comment type="catalytic activity">
    <reaction evidence="8">
        <text>2 R'C(R)SH + O2 = R'C(R)S-S(R)CR' + H2O2</text>
        <dbReference type="Rhea" id="RHEA:17357"/>
        <dbReference type="ChEBI" id="CHEBI:15379"/>
        <dbReference type="ChEBI" id="CHEBI:16240"/>
        <dbReference type="ChEBI" id="CHEBI:16520"/>
        <dbReference type="ChEBI" id="CHEBI:17412"/>
        <dbReference type="EC" id="1.8.3.2"/>
    </reaction>
</comment>
<accession>A0AAD3DHF3</accession>
<keyword evidence="13" id="KW-1185">Reference proteome</keyword>
<dbReference type="Gene3D" id="1.20.120.310">
    <property type="entry name" value="ERV/ALR sulfhydryl oxidase domain"/>
    <property type="match status" value="1"/>
</dbReference>
<evidence type="ECO:0000256" key="5">
    <source>
        <dbReference type="ARBA" id="ARBA00023002"/>
    </source>
</evidence>
<gene>
    <name evidence="12" type="ORF">Agub_g2658</name>
</gene>
<feature type="domain" description="ERV/ALR sulfhydryl oxidase" evidence="10">
    <location>
        <begin position="324"/>
        <end position="435"/>
    </location>
</feature>
<dbReference type="Gene3D" id="3.40.30.10">
    <property type="entry name" value="Glutaredoxin"/>
    <property type="match status" value="1"/>
</dbReference>
<dbReference type="GO" id="GO:0005615">
    <property type="term" value="C:extracellular space"/>
    <property type="evidence" value="ECO:0007669"/>
    <property type="project" value="TreeGrafter"/>
</dbReference>
<dbReference type="InterPro" id="IPR017937">
    <property type="entry name" value="Thioredoxin_CS"/>
</dbReference>
<proteinExistence type="predicted"/>
<evidence type="ECO:0000256" key="2">
    <source>
        <dbReference type="ARBA" id="ARBA00022630"/>
    </source>
</evidence>
<dbReference type="InterPro" id="IPR017905">
    <property type="entry name" value="ERV/ALR_sulphydryl_oxidase"/>
</dbReference>
<dbReference type="InterPro" id="IPR036249">
    <property type="entry name" value="Thioredoxin-like_sf"/>
</dbReference>
<evidence type="ECO:0000256" key="9">
    <source>
        <dbReference type="SAM" id="MobiDB-lite"/>
    </source>
</evidence>
<feature type="non-terminal residue" evidence="12">
    <location>
        <position position="1"/>
    </location>
</feature>
<feature type="region of interest" description="Disordered" evidence="9">
    <location>
        <begin position="189"/>
        <end position="224"/>
    </location>
</feature>
<dbReference type="PANTHER" id="PTHR22897">
    <property type="entry name" value="QUIESCIN Q6-RELATED SULFHYDRYL OXIDASE"/>
    <property type="match status" value="1"/>
</dbReference>
<evidence type="ECO:0000313" key="12">
    <source>
        <dbReference type="EMBL" id="GFR41875.1"/>
    </source>
</evidence>
<evidence type="ECO:0000256" key="6">
    <source>
        <dbReference type="ARBA" id="ARBA00023157"/>
    </source>
</evidence>
<evidence type="ECO:0000256" key="4">
    <source>
        <dbReference type="ARBA" id="ARBA00022827"/>
    </source>
</evidence>
<reference evidence="12 13" key="1">
    <citation type="journal article" date="2021" name="Sci. Rep.">
        <title>Genome sequencing of the multicellular alga Astrephomene provides insights into convergent evolution of germ-soma differentiation.</title>
        <authorList>
            <person name="Yamashita S."/>
            <person name="Yamamoto K."/>
            <person name="Matsuzaki R."/>
            <person name="Suzuki S."/>
            <person name="Yamaguchi H."/>
            <person name="Hirooka S."/>
            <person name="Minakuchi Y."/>
            <person name="Miyagishima S."/>
            <person name="Kawachi M."/>
            <person name="Toyoda A."/>
            <person name="Nozaki H."/>
        </authorList>
    </citation>
    <scope>NUCLEOTIDE SEQUENCE [LARGE SCALE GENOMIC DNA]</scope>
    <source>
        <strain evidence="12 13">NIES-4017</strain>
    </source>
</reference>
<dbReference type="GO" id="GO:0016971">
    <property type="term" value="F:flavin-dependent sulfhydryl oxidase activity"/>
    <property type="evidence" value="ECO:0007669"/>
    <property type="project" value="InterPro"/>
</dbReference>
<evidence type="ECO:0000259" key="10">
    <source>
        <dbReference type="PROSITE" id="PS51324"/>
    </source>
</evidence>
<keyword evidence="3" id="KW-0732">Signal</keyword>
<comment type="cofactor">
    <cofactor evidence="1 8">
        <name>FAD</name>
        <dbReference type="ChEBI" id="CHEBI:57692"/>
    </cofactor>
</comment>
<dbReference type="SUPFAM" id="SSF52833">
    <property type="entry name" value="Thioredoxin-like"/>
    <property type="match status" value="1"/>
</dbReference>
<evidence type="ECO:0000256" key="7">
    <source>
        <dbReference type="ARBA" id="ARBA00023180"/>
    </source>
</evidence>
<dbReference type="PANTHER" id="PTHR22897:SF8">
    <property type="entry name" value="SULFHYDRYL OXIDASE"/>
    <property type="match status" value="1"/>
</dbReference>
<sequence>ASLLQSAFAIGKYDDHDDMMASLHTPALPAIFATLFVLPLLLPLASSGHAPAVFEPSHAAAQLGETNFTATLGVKDTNQPCLVEFYASWCPACKHFAPTFEKLASFLKGQSFGGRPLYIARVDCATEVKLCGEFELTGYPSLLMGQAQDFATKQHKKLSLFQGPRDLPVLTAWVGRYFNMTLTYSAVPTTSTTGPAETSSSSNSRGSEGAPAENTKRRPLPQGPVWSVADVEGATLQLWRIVVTTPLLHRGPEKRTALQEVLSVWAAAHPSSSCKTHAARLLGSYDTLWPPAEQEAPAALLMAEPCGPAAGLAYRGEWESCRGSQPDSRGYSCGLWEMLHTLALRLPEQGGRGGPAATMMAFLLQFNKHFFLCEPCQKHFGRILTSPEAAAVRDRRSLVMWLWRVHNEVNQRLRGVESKYGHSTTGDPEFPKEQWPAPETCPTCRNADGVWVEEQVWAYLQRAYGPGSAPGADSTAAGRPGQLLHARTTFVAASW</sequence>
<keyword evidence="4 8" id="KW-0274">FAD</keyword>
<keyword evidence="5 8" id="KW-0560">Oxidoreductase</keyword>
<dbReference type="CDD" id="cd02961">
    <property type="entry name" value="PDI_a_family"/>
    <property type="match status" value="1"/>
</dbReference>
<dbReference type="GO" id="GO:0006457">
    <property type="term" value="P:protein folding"/>
    <property type="evidence" value="ECO:0007669"/>
    <property type="project" value="TreeGrafter"/>
</dbReference>
<protein>
    <recommendedName>
        <fullName evidence="8">Sulfhydryl oxidase</fullName>
        <ecNumber evidence="8">1.8.3.2</ecNumber>
    </recommendedName>
</protein>
<feature type="non-terminal residue" evidence="12">
    <location>
        <position position="495"/>
    </location>
</feature>
<dbReference type="PROSITE" id="PS00194">
    <property type="entry name" value="THIOREDOXIN_1"/>
    <property type="match status" value="1"/>
</dbReference>
<keyword evidence="2 8" id="KW-0285">Flavoprotein</keyword>
<dbReference type="EMBL" id="BMAR01000002">
    <property type="protein sequence ID" value="GFR41875.1"/>
    <property type="molecule type" value="Genomic_DNA"/>
</dbReference>
<dbReference type="EC" id="1.8.3.2" evidence="8"/>
<feature type="region of interest" description="Disordered" evidence="9">
    <location>
        <begin position="418"/>
        <end position="437"/>
    </location>
</feature>
<dbReference type="AlphaFoldDB" id="A0AAD3DHF3"/>